<gene>
    <name evidence="10" type="ORF">QVD17_12317</name>
</gene>
<keyword evidence="5" id="KW-0238">DNA-binding</keyword>
<keyword evidence="4" id="KW-0862">Zinc</keyword>
<sequence>MSSNKESVGGADNMSDDMLELSDEETVQIDGEESAKPTNESKENMDNSEDGQKRKCNSEAWTHFINIEVKEEGKMVKKHQCIYCKKRFTIQRTKTTSHLLRHLPKCTADEVDDRVEDVIVKLKSLYEKYSDAFQMARASKYNSTSTSCVAQKNGEEEDFMTFLKTMPIETSQKSEVDVYLEEPSYIVLDNQEFDVLKWWGQSSSKFPVLSKMARNILSIPITTVASESAFSAGGRILDDYRSSLTKDMVELLVCGGDWIKSVSKATIQTLEQSAKEEENLEVQIPTSDEAFN</sequence>
<dbReference type="InterPro" id="IPR012337">
    <property type="entry name" value="RNaseH-like_sf"/>
</dbReference>
<dbReference type="InterPro" id="IPR036236">
    <property type="entry name" value="Znf_C2H2_sf"/>
</dbReference>
<dbReference type="AlphaFoldDB" id="A0AAD8KZE4"/>
<protein>
    <recommendedName>
        <fullName evidence="9">BED-type domain-containing protein</fullName>
    </recommendedName>
</protein>
<comment type="caution">
    <text evidence="10">The sequence shown here is derived from an EMBL/GenBank/DDBJ whole genome shotgun (WGS) entry which is preliminary data.</text>
</comment>
<evidence type="ECO:0000256" key="3">
    <source>
        <dbReference type="ARBA" id="ARBA00022771"/>
    </source>
</evidence>
<evidence type="ECO:0000256" key="4">
    <source>
        <dbReference type="ARBA" id="ARBA00022833"/>
    </source>
</evidence>
<proteinExistence type="predicted"/>
<reference evidence="10" key="1">
    <citation type="journal article" date="2023" name="bioRxiv">
        <title>Improved chromosome-level genome assembly for marigold (Tagetes erecta).</title>
        <authorList>
            <person name="Jiang F."/>
            <person name="Yuan L."/>
            <person name="Wang S."/>
            <person name="Wang H."/>
            <person name="Xu D."/>
            <person name="Wang A."/>
            <person name="Fan W."/>
        </authorList>
    </citation>
    <scope>NUCLEOTIDE SEQUENCE</scope>
    <source>
        <strain evidence="10">WSJ</strain>
        <tissue evidence="10">Leaf</tissue>
    </source>
</reference>
<evidence type="ECO:0000313" key="11">
    <source>
        <dbReference type="Proteomes" id="UP001229421"/>
    </source>
</evidence>
<evidence type="ECO:0000256" key="7">
    <source>
        <dbReference type="PROSITE-ProRule" id="PRU00027"/>
    </source>
</evidence>
<dbReference type="GO" id="GO:0046983">
    <property type="term" value="F:protein dimerization activity"/>
    <property type="evidence" value="ECO:0007669"/>
    <property type="project" value="InterPro"/>
</dbReference>
<evidence type="ECO:0000256" key="6">
    <source>
        <dbReference type="ARBA" id="ARBA00023242"/>
    </source>
</evidence>
<dbReference type="InterPro" id="IPR003656">
    <property type="entry name" value="Znf_BED"/>
</dbReference>
<organism evidence="10 11">
    <name type="scientific">Tagetes erecta</name>
    <name type="common">African marigold</name>
    <dbReference type="NCBI Taxonomy" id="13708"/>
    <lineage>
        <taxon>Eukaryota</taxon>
        <taxon>Viridiplantae</taxon>
        <taxon>Streptophyta</taxon>
        <taxon>Embryophyta</taxon>
        <taxon>Tracheophyta</taxon>
        <taxon>Spermatophyta</taxon>
        <taxon>Magnoliopsida</taxon>
        <taxon>eudicotyledons</taxon>
        <taxon>Gunneridae</taxon>
        <taxon>Pentapetalae</taxon>
        <taxon>asterids</taxon>
        <taxon>campanulids</taxon>
        <taxon>Asterales</taxon>
        <taxon>Asteraceae</taxon>
        <taxon>Asteroideae</taxon>
        <taxon>Heliantheae alliance</taxon>
        <taxon>Tageteae</taxon>
        <taxon>Tagetes</taxon>
    </lineage>
</organism>
<dbReference type="PANTHER" id="PTHR23272">
    <property type="entry name" value="BED FINGER-RELATED"/>
    <property type="match status" value="1"/>
</dbReference>
<accession>A0AAD8KZE4</accession>
<evidence type="ECO:0000256" key="1">
    <source>
        <dbReference type="ARBA" id="ARBA00004123"/>
    </source>
</evidence>
<evidence type="ECO:0000256" key="2">
    <source>
        <dbReference type="ARBA" id="ARBA00022723"/>
    </source>
</evidence>
<dbReference type="SUPFAM" id="SSF53098">
    <property type="entry name" value="Ribonuclease H-like"/>
    <property type="match status" value="1"/>
</dbReference>
<dbReference type="PANTHER" id="PTHR23272:SF190">
    <property type="entry name" value="ZINC FINGER, BED-TYPE-RELATED"/>
    <property type="match status" value="1"/>
</dbReference>
<keyword evidence="11" id="KW-1185">Reference proteome</keyword>
<evidence type="ECO:0000313" key="10">
    <source>
        <dbReference type="EMBL" id="KAK1429951.1"/>
    </source>
</evidence>
<dbReference type="GO" id="GO:0005634">
    <property type="term" value="C:nucleus"/>
    <property type="evidence" value="ECO:0007669"/>
    <property type="project" value="UniProtKB-SubCell"/>
</dbReference>
<feature type="compositionally biased region" description="Basic and acidic residues" evidence="8">
    <location>
        <begin position="33"/>
        <end position="54"/>
    </location>
</feature>
<evidence type="ECO:0000256" key="5">
    <source>
        <dbReference type="ARBA" id="ARBA00023125"/>
    </source>
</evidence>
<keyword evidence="6" id="KW-0539">Nucleus</keyword>
<name>A0AAD8KZE4_TARER</name>
<dbReference type="SUPFAM" id="SSF57667">
    <property type="entry name" value="beta-beta-alpha zinc fingers"/>
    <property type="match status" value="1"/>
</dbReference>
<feature type="region of interest" description="Disordered" evidence="8">
    <location>
        <begin position="1"/>
        <end position="54"/>
    </location>
</feature>
<dbReference type="Pfam" id="PF02892">
    <property type="entry name" value="zf-BED"/>
    <property type="match status" value="1"/>
</dbReference>
<dbReference type="EMBL" id="JAUHHV010000003">
    <property type="protein sequence ID" value="KAK1429951.1"/>
    <property type="molecule type" value="Genomic_DNA"/>
</dbReference>
<dbReference type="Pfam" id="PF05699">
    <property type="entry name" value="Dimer_Tnp_hAT"/>
    <property type="match status" value="1"/>
</dbReference>
<keyword evidence="2" id="KW-0479">Metal-binding</keyword>
<dbReference type="InterPro" id="IPR008906">
    <property type="entry name" value="HATC_C_dom"/>
</dbReference>
<comment type="subcellular location">
    <subcellularLocation>
        <location evidence="1">Nucleus</location>
    </subcellularLocation>
</comment>
<feature type="domain" description="BED-type" evidence="9">
    <location>
        <begin position="55"/>
        <end position="114"/>
    </location>
</feature>
<dbReference type="SMART" id="SM00614">
    <property type="entry name" value="ZnF_BED"/>
    <property type="match status" value="1"/>
</dbReference>
<dbReference type="Proteomes" id="UP001229421">
    <property type="component" value="Unassembled WGS sequence"/>
</dbReference>
<dbReference type="GO" id="GO:0003677">
    <property type="term" value="F:DNA binding"/>
    <property type="evidence" value="ECO:0007669"/>
    <property type="project" value="UniProtKB-KW"/>
</dbReference>
<keyword evidence="3 7" id="KW-0863">Zinc-finger</keyword>
<dbReference type="GO" id="GO:0008270">
    <property type="term" value="F:zinc ion binding"/>
    <property type="evidence" value="ECO:0007669"/>
    <property type="project" value="UniProtKB-KW"/>
</dbReference>
<feature type="compositionally biased region" description="Acidic residues" evidence="8">
    <location>
        <begin position="14"/>
        <end position="32"/>
    </location>
</feature>
<evidence type="ECO:0000259" key="9">
    <source>
        <dbReference type="PROSITE" id="PS50808"/>
    </source>
</evidence>
<evidence type="ECO:0000256" key="8">
    <source>
        <dbReference type="SAM" id="MobiDB-lite"/>
    </source>
</evidence>
<dbReference type="PROSITE" id="PS50808">
    <property type="entry name" value="ZF_BED"/>
    <property type="match status" value="1"/>
</dbReference>